<keyword evidence="2" id="KW-1185">Reference proteome</keyword>
<accession>A0A6G4TRV7</accession>
<sequence>MSAWNFKDDSSPHDEALARIAQDAGNGSEDLLGTQPAGMTDTMRTRICTDRRDDYLNNDAAIKQLPFKKLEAFEKASAGEKERRA</sequence>
<dbReference type="RefSeq" id="WP_165230003.1">
    <property type="nucleotide sequence ID" value="NZ_JAAKZV010000002.1"/>
</dbReference>
<dbReference type="Proteomes" id="UP000481583">
    <property type="component" value="Unassembled WGS sequence"/>
</dbReference>
<protein>
    <submittedName>
        <fullName evidence="1">Uncharacterized protein</fullName>
    </submittedName>
</protein>
<comment type="caution">
    <text evidence="1">The sequence shown here is derived from an EMBL/GenBank/DDBJ whole genome shotgun (WGS) entry which is preliminary data.</text>
</comment>
<reference evidence="1 2" key="1">
    <citation type="submission" date="2020-02" db="EMBL/GenBank/DDBJ databases">
        <title>Whole-genome analyses of novel actinobacteria.</title>
        <authorList>
            <person name="Sahin N."/>
        </authorList>
    </citation>
    <scope>NUCLEOTIDE SEQUENCE [LARGE SCALE GENOMIC DNA]</scope>
    <source>
        <strain evidence="1 2">A7024</strain>
    </source>
</reference>
<proteinExistence type="predicted"/>
<gene>
    <name evidence="1" type="ORF">G5C51_01160</name>
</gene>
<evidence type="ECO:0000313" key="2">
    <source>
        <dbReference type="Proteomes" id="UP000481583"/>
    </source>
</evidence>
<name>A0A6G4TRV7_9ACTN</name>
<dbReference type="EMBL" id="JAAKZV010000002">
    <property type="protein sequence ID" value="NGN62522.1"/>
    <property type="molecule type" value="Genomic_DNA"/>
</dbReference>
<organism evidence="1 2">
    <name type="scientific">Streptomyces coryli</name>
    <dbReference type="NCBI Taxonomy" id="1128680"/>
    <lineage>
        <taxon>Bacteria</taxon>
        <taxon>Bacillati</taxon>
        <taxon>Actinomycetota</taxon>
        <taxon>Actinomycetes</taxon>
        <taxon>Kitasatosporales</taxon>
        <taxon>Streptomycetaceae</taxon>
        <taxon>Streptomyces</taxon>
    </lineage>
</organism>
<evidence type="ECO:0000313" key="1">
    <source>
        <dbReference type="EMBL" id="NGN62522.1"/>
    </source>
</evidence>
<dbReference type="AlphaFoldDB" id="A0A6G4TRV7"/>